<dbReference type="Gramene" id="Jr02_25000_p1">
    <property type="protein sequence ID" value="cds.Jr02_25000_p1"/>
    <property type="gene ID" value="Jr02_25000"/>
</dbReference>
<dbReference type="EMBL" id="LIHL02000002">
    <property type="protein sequence ID" value="KAF5478974.1"/>
    <property type="molecule type" value="Genomic_DNA"/>
</dbReference>
<dbReference type="GO" id="GO:0005759">
    <property type="term" value="C:mitochondrial matrix"/>
    <property type="evidence" value="ECO:0007669"/>
    <property type="project" value="UniProtKB-SubCell"/>
</dbReference>
<keyword evidence="4" id="KW-0547">Nucleotide-binding</keyword>
<evidence type="ECO:0000256" key="9">
    <source>
        <dbReference type="ARBA" id="ARBA00063669"/>
    </source>
</evidence>
<accession>A0A834D2L4</accession>
<feature type="region of interest" description="Disordered" evidence="12">
    <location>
        <begin position="99"/>
        <end position="154"/>
    </location>
</feature>
<keyword evidence="3" id="KW-0479">Metal-binding</keyword>
<dbReference type="Gene3D" id="3.90.20.20">
    <property type="match status" value="1"/>
</dbReference>
<dbReference type="HAMAP" id="MF_01151">
    <property type="entry name" value="GrpE"/>
    <property type="match status" value="1"/>
</dbReference>
<keyword evidence="5" id="KW-0067">ATP-binding</keyword>
<sequence>PRIKTPSQQSKSSPPPALLRTSFVIIRRRPCSPLSFFHACQAASSSGAPFFSSLFPKSSSRQSSPTSAAPFFVNPRVRCLSYIIQHRNLSIFQRYGASSSATSEPTDKEQVSTVQNTGASRNADATYTSGDAKHSNQAEDSGYTHSRAADQTKESGPIWDFHSTIVESVKRRKGIKRTVFSDSDSENEEELSMDDLFKLVAEKEEILKLKNKEFGTMLDKFLRTRSEIENVMDRSRREAENSKKFAIQSFAKNLLDVADNLERASLEVTFAKLDTSTDSAGALPLIKKLIEGVEMTEKQLLEVFKKYGVEKFDPTNEPFDPHSHNAVFRLPDDSKRPGTVAVLLKSGYLLYDRVIRRAEVGVAQAVDFGEMSQWSFD</sequence>
<dbReference type="GO" id="GO:0051087">
    <property type="term" value="F:protein-folding chaperone binding"/>
    <property type="evidence" value="ECO:0007669"/>
    <property type="project" value="InterPro"/>
</dbReference>
<dbReference type="PRINTS" id="PR00773">
    <property type="entry name" value="GRPEPROTEIN"/>
</dbReference>
<dbReference type="AlphaFoldDB" id="A0A834D2L4"/>
<gene>
    <name evidence="13" type="ORF">F2P56_005490</name>
</gene>
<dbReference type="GO" id="GO:0042803">
    <property type="term" value="F:protein homodimerization activity"/>
    <property type="evidence" value="ECO:0007669"/>
    <property type="project" value="InterPro"/>
</dbReference>
<organism evidence="13 14">
    <name type="scientific">Juglans regia</name>
    <name type="common">English walnut</name>
    <dbReference type="NCBI Taxonomy" id="51240"/>
    <lineage>
        <taxon>Eukaryota</taxon>
        <taxon>Viridiplantae</taxon>
        <taxon>Streptophyta</taxon>
        <taxon>Embryophyta</taxon>
        <taxon>Tracheophyta</taxon>
        <taxon>Spermatophyta</taxon>
        <taxon>Magnoliopsida</taxon>
        <taxon>eudicotyledons</taxon>
        <taxon>Gunneridae</taxon>
        <taxon>Pentapetalae</taxon>
        <taxon>rosids</taxon>
        <taxon>fabids</taxon>
        <taxon>Fagales</taxon>
        <taxon>Juglandaceae</taxon>
        <taxon>Juglans</taxon>
    </lineage>
</organism>
<evidence type="ECO:0000256" key="8">
    <source>
        <dbReference type="ARBA" id="ARBA00023186"/>
    </source>
</evidence>
<dbReference type="GO" id="GO:0046872">
    <property type="term" value="F:metal ion binding"/>
    <property type="evidence" value="ECO:0007669"/>
    <property type="project" value="UniProtKB-KW"/>
</dbReference>
<comment type="subunit">
    <text evidence="9">Probable component of the PAM complex, at least composed of SSC1 (mtHsp70), MGE1, TIM44, PAM16/TIM16, PAM17 and PAM18/TIM14. Interacts with SSQ1.</text>
</comment>
<dbReference type="Pfam" id="PF01025">
    <property type="entry name" value="GrpE"/>
    <property type="match status" value="1"/>
</dbReference>
<keyword evidence="6" id="KW-0809">Transit peptide</keyword>
<evidence type="ECO:0000256" key="1">
    <source>
        <dbReference type="ARBA" id="ARBA00004305"/>
    </source>
</evidence>
<comment type="similarity">
    <text evidence="2 11">Belongs to the GrpE family.</text>
</comment>
<name>A0A834D2L4_JUGRE</name>
<dbReference type="PANTHER" id="PTHR21237:SF23">
    <property type="entry name" value="GRPE PROTEIN HOMOLOG, MITOCHONDRIAL"/>
    <property type="match status" value="1"/>
</dbReference>
<dbReference type="InterPro" id="IPR013805">
    <property type="entry name" value="GrpE_CC"/>
</dbReference>
<protein>
    <recommendedName>
        <fullName evidence="10">GrpE protein homolog</fullName>
    </recommendedName>
</protein>
<keyword evidence="8 10" id="KW-0143">Chaperone</keyword>
<reference evidence="13" key="1">
    <citation type="submission" date="2015-10" db="EMBL/GenBank/DDBJ databases">
        <authorList>
            <person name="Martinez-Garcia P.J."/>
            <person name="Crepeau M.W."/>
            <person name="Puiu D."/>
            <person name="Gonzalez-Ibeas D."/>
            <person name="Whalen J."/>
            <person name="Stevens K."/>
            <person name="Paul R."/>
            <person name="Butterfield T."/>
            <person name="Britton M."/>
            <person name="Reagan R."/>
            <person name="Chakraborty S."/>
            <person name="Walawage S.L."/>
            <person name="Vasquez-Gross H.A."/>
            <person name="Cardeno C."/>
            <person name="Famula R."/>
            <person name="Pratt K."/>
            <person name="Kuruganti S."/>
            <person name="Aradhya M.K."/>
            <person name="Leslie C.A."/>
            <person name="Dandekar A.M."/>
            <person name="Salzberg S.L."/>
            <person name="Wegrzyn J.L."/>
            <person name="Langley C.H."/>
            <person name="Neale D.B."/>
        </authorList>
    </citation>
    <scope>NUCLEOTIDE SEQUENCE</scope>
    <source>
        <tissue evidence="13">Leaves</tissue>
    </source>
</reference>
<evidence type="ECO:0000256" key="4">
    <source>
        <dbReference type="ARBA" id="ARBA00022741"/>
    </source>
</evidence>
<evidence type="ECO:0000256" key="10">
    <source>
        <dbReference type="RuleBase" id="RU000640"/>
    </source>
</evidence>
<dbReference type="SUPFAM" id="SSF58014">
    <property type="entry name" value="Coiled-coil domain of nucleotide exchange factor GrpE"/>
    <property type="match status" value="1"/>
</dbReference>
<dbReference type="Proteomes" id="UP000619265">
    <property type="component" value="Unassembled WGS sequence"/>
</dbReference>
<evidence type="ECO:0000313" key="13">
    <source>
        <dbReference type="EMBL" id="KAF5478974.1"/>
    </source>
</evidence>
<dbReference type="GO" id="GO:0006457">
    <property type="term" value="P:protein folding"/>
    <property type="evidence" value="ECO:0007669"/>
    <property type="project" value="InterPro"/>
</dbReference>
<evidence type="ECO:0000256" key="11">
    <source>
        <dbReference type="RuleBase" id="RU004478"/>
    </source>
</evidence>
<evidence type="ECO:0000256" key="6">
    <source>
        <dbReference type="ARBA" id="ARBA00022946"/>
    </source>
</evidence>
<dbReference type="GO" id="GO:0005524">
    <property type="term" value="F:ATP binding"/>
    <property type="evidence" value="ECO:0007669"/>
    <property type="project" value="UniProtKB-KW"/>
</dbReference>
<dbReference type="GO" id="GO:0000774">
    <property type="term" value="F:adenyl-nucleotide exchange factor activity"/>
    <property type="evidence" value="ECO:0007669"/>
    <property type="project" value="InterPro"/>
</dbReference>
<evidence type="ECO:0000313" key="14">
    <source>
        <dbReference type="Proteomes" id="UP000619265"/>
    </source>
</evidence>
<evidence type="ECO:0000256" key="5">
    <source>
        <dbReference type="ARBA" id="ARBA00022840"/>
    </source>
</evidence>
<dbReference type="FunFam" id="3.90.20.20:FF:000005">
    <property type="entry name" value="GrpE protein homolog"/>
    <property type="match status" value="1"/>
</dbReference>
<dbReference type="Gene3D" id="2.30.22.10">
    <property type="entry name" value="Head domain of nucleotide exchange factor GrpE"/>
    <property type="match status" value="1"/>
</dbReference>
<dbReference type="FunFam" id="2.30.22.10:FF:000002">
    <property type="entry name" value="GrpE protein homolog"/>
    <property type="match status" value="1"/>
</dbReference>
<dbReference type="CDD" id="cd00446">
    <property type="entry name" value="GrpE"/>
    <property type="match status" value="1"/>
</dbReference>
<dbReference type="PROSITE" id="PS01071">
    <property type="entry name" value="GRPE"/>
    <property type="match status" value="1"/>
</dbReference>
<evidence type="ECO:0000256" key="3">
    <source>
        <dbReference type="ARBA" id="ARBA00022723"/>
    </source>
</evidence>
<feature type="compositionally biased region" description="Polar residues" evidence="12">
    <location>
        <begin position="111"/>
        <end position="129"/>
    </location>
</feature>
<dbReference type="InterPro" id="IPR009012">
    <property type="entry name" value="GrpE_head"/>
</dbReference>
<dbReference type="InterPro" id="IPR000740">
    <property type="entry name" value="GrpE"/>
</dbReference>
<dbReference type="SUPFAM" id="SSF51064">
    <property type="entry name" value="Head domain of nucleotide exchange factor GrpE"/>
    <property type="match status" value="1"/>
</dbReference>
<comment type="function">
    <text evidence="10">Essential component of the PAM complex, a complex required for the translocation of transit peptide-containing proteins from the inner membrane into the mitochondrial matrix in an ATP-dependent manner.</text>
</comment>
<feature type="non-terminal residue" evidence="13">
    <location>
        <position position="1"/>
    </location>
</feature>
<keyword evidence="7 10" id="KW-0496">Mitochondrion</keyword>
<comment type="caution">
    <text evidence="13">The sequence shown here is derived from an EMBL/GenBank/DDBJ whole genome shotgun (WGS) entry which is preliminary data.</text>
</comment>
<proteinExistence type="inferred from homology"/>
<evidence type="ECO:0000256" key="2">
    <source>
        <dbReference type="ARBA" id="ARBA00009054"/>
    </source>
</evidence>
<dbReference type="PANTHER" id="PTHR21237">
    <property type="entry name" value="GRPE PROTEIN"/>
    <property type="match status" value="1"/>
</dbReference>
<evidence type="ECO:0000256" key="7">
    <source>
        <dbReference type="ARBA" id="ARBA00023128"/>
    </source>
</evidence>
<reference evidence="13" key="2">
    <citation type="submission" date="2020-03" db="EMBL/GenBank/DDBJ databases">
        <title>Walnut 2.0.</title>
        <authorList>
            <person name="Marrano A."/>
            <person name="Britton M."/>
            <person name="Zimin A.V."/>
            <person name="Zaini P.A."/>
            <person name="Workman R."/>
            <person name="Puiu D."/>
            <person name="Bianco L."/>
            <person name="Allen B.J."/>
            <person name="Troggio M."/>
            <person name="Leslie C.A."/>
            <person name="Timp W."/>
            <person name="Dendekar A."/>
            <person name="Salzberg S.L."/>
            <person name="Neale D.B."/>
        </authorList>
    </citation>
    <scope>NUCLEOTIDE SEQUENCE</scope>
    <source>
        <tissue evidence="13">Leaves</tissue>
    </source>
</reference>
<comment type="subcellular location">
    <subcellularLocation>
        <location evidence="1 10">Mitochondrion matrix</location>
    </subcellularLocation>
</comment>
<evidence type="ECO:0000256" key="12">
    <source>
        <dbReference type="SAM" id="MobiDB-lite"/>
    </source>
</evidence>